<accession>A0A7R9P2U0</accession>
<proteinExistence type="predicted"/>
<dbReference type="EMBL" id="OE179191">
    <property type="protein sequence ID" value="CAD7567958.1"/>
    <property type="molecule type" value="Genomic_DNA"/>
</dbReference>
<dbReference type="AlphaFoldDB" id="A0A7R9P2U0"/>
<protein>
    <submittedName>
        <fullName evidence="2">(California timema) hypothetical protein</fullName>
    </submittedName>
</protein>
<gene>
    <name evidence="2" type="ORF">TCMB3V08_LOCUS734</name>
</gene>
<organism evidence="2">
    <name type="scientific">Timema californicum</name>
    <name type="common">California timema</name>
    <name type="synonym">Walking stick</name>
    <dbReference type="NCBI Taxonomy" id="61474"/>
    <lineage>
        <taxon>Eukaryota</taxon>
        <taxon>Metazoa</taxon>
        <taxon>Ecdysozoa</taxon>
        <taxon>Arthropoda</taxon>
        <taxon>Hexapoda</taxon>
        <taxon>Insecta</taxon>
        <taxon>Pterygota</taxon>
        <taxon>Neoptera</taxon>
        <taxon>Polyneoptera</taxon>
        <taxon>Phasmatodea</taxon>
        <taxon>Timematodea</taxon>
        <taxon>Timematoidea</taxon>
        <taxon>Timematidae</taxon>
        <taxon>Timema</taxon>
    </lineage>
</organism>
<name>A0A7R9P2U0_TIMCA</name>
<feature type="compositionally biased region" description="Basic and acidic residues" evidence="1">
    <location>
        <begin position="11"/>
        <end position="24"/>
    </location>
</feature>
<evidence type="ECO:0000313" key="2">
    <source>
        <dbReference type="EMBL" id="CAD7567958.1"/>
    </source>
</evidence>
<sequence length="773" mass="85862">MDMSLSKPRITSKEEGPSCSRKRETCTYQRQEDITNVAVLLNKKIVKVETPGKIRKKQPRPGVSVETLDDLTMAVHSVSVGRMLVTHDAIDAEPRLIAHAEPPITQDVERLSLCWQHHFSQAFVTCLSAGPMIGALNHRVRDFGGLEIKGSFDALWRVSYLRLGARSYMQVNTYCSVGQVVPLEYPMELTQGNHPFGLLALRVGKHQRVVFYARHGADSRHLVTTADVAGETAHLTHHSLPGESHHERGAVAALGWRGEGTYQELMTLGLREKEPIVLTKLMSDLLLVTEGALLSSTSPSSLSMEPPCRVEDSLRKWSSHCFDSINHEPSLNTKKNTINFKSTNVFNHSNNSAEMWPPGIRLGAIIRFIPLPKDAAMLSCPIKGMLSLSTVSTSSIWLREYTDALGWSASQQLSQLSLQHNWSQLMLLVGLQHHHLFSLMPPLKLGYRLLTVGNVFQTICVHVLAKQFLLQYHQSKPYKGQVKSSESSIGSGWYSVGCSDVSVVDVKVGGVRWATHFWFVWSGAVSYCGPVQTRKPGMVLRRNKQDYYHIKRCLSVVDVKVGGVRWATHFWLVWSGAVSYCGPVQTRKPGMTVFSRRREELQHSSCSTSRISRSVSTLKHCPWPWMGPPKNKASNCRKRCSPGTSVAIHTSASLETAATESCCGAGLATGSDIEGHYNMAHLQEIPLLLRSDEVKYPTLHSTTIPGDSIFHLVEKWHLVTRIKSGRTKAWLRSGLVEIVRPSALGIQVHLKVASVGLKGIKSLHIIKAVEETI</sequence>
<feature type="region of interest" description="Disordered" evidence="1">
    <location>
        <begin position="1"/>
        <end position="24"/>
    </location>
</feature>
<evidence type="ECO:0000256" key="1">
    <source>
        <dbReference type="SAM" id="MobiDB-lite"/>
    </source>
</evidence>
<reference evidence="2" key="1">
    <citation type="submission" date="2020-11" db="EMBL/GenBank/DDBJ databases">
        <authorList>
            <person name="Tran Van P."/>
        </authorList>
    </citation>
    <scope>NUCLEOTIDE SEQUENCE</scope>
</reference>